<gene>
    <name evidence="2" type="ORF">KHA97_20780</name>
</gene>
<feature type="transmembrane region" description="Helical" evidence="1">
    <location>
        <begin position="186"/>
        <end position="205"/>
    </location>
</feature>
<organism evidence="2 3">
    <name type="scientific">Lederbergia citri</name>
    <dbReference type="NCBI Taxonomy" id="2833580"/>
    <lineage>
        <taxon>Bacteria</taxon>
        <taxon>Bacillati</taxon>
        <taxon>Bacillota</taxon>
        <taxon>Bacilli</taxon>
        <taxon>Bacillales</taxon>
        <taxon>Bacillaceae</taxon>
        <taxon>Lederbergia</taxon>
    </lineage>
</organism>
<keyword evidence="1" id="KW-0472">Membrane</keyword>
<feature type="transmembrane region" description="Helical" evidence="1">
    <location>
        <begin position="123"/>
        <end position="141"/>
    </location>
</feature>
<keyword evidence="3" id="KW-1185">Reference proteome</keyword>
<evidence type="ECO:0000313" key="3">
    <source>
        <dbReference type="Proteomes" id="UP000681414"/>
    </source>
</evidence>
<evidence type="ECO:0000313" key="2">
    <source>
        <dbReference type="EMBL" id="MBS4197484.1"/>
    </source>
</evidence>
<feature type="transmembrane region" description="Helical" evidence="1">
    <location>
        <begin position="81"/>
        <end position="103"/>
    </location>
</feature>
<protein>
    <submittedName>
        <fullName evidence="2">ABC-2 transporter permease</fullName>
    </submittedName>
</protein>
<dbReference type="EMBL" id="JAGYPG010000004">
    <property type="protein sequence ID" value="MBS4197484.1"/>
    <property type="molecule type" value="Genomic_DNA"/>
</dbReference>
<dbReference type="Pfam" id="PF13346">
    <property type="entry name" value="ABC2_membrane_5"/>
    <property type="match status" value="1"/>
</dbReference>
<dbReference type="Proteomes" id="UP000681414">
    <property type="component" value="Unassembled WGS sequence"/>
</dbReference>
<dbReference type="AlphaFoldDB" id="A0A942TJJ9"/>
<proteinExistence type="predicted"/>
<feature type="transmembrane region" description="Helical" evidence="1">
    <location>
        <begin position="38"/>
        <end position="60"/>
    </location>
</feature>
<dbReference type="RefSeq" id="WP_213126708.1">
    <property type="nucleotide sequence ID" value="NZ_JAGYPG010000004.1"/>
</dbReference>
<keyword evidence="1" id="KW-1133">Transmembrane helix</keyword>
<sequence length="215" mass="24634">MKSLILKDLYTQKLFGYFFPTFLLLPFYYNAIHAFNEFGFVSFYVAFAAIWMSVYSNFGTKTLNRTEQKLISSLPVTRQKIVLAKYCAAIMWWGIALVVYGTLALLISTLNTNSINFNGISDLILSIFVTLGIISIFYPLYFWLGYQIAVFIAMLIPMISFFGFTFSSIDNSEPVLVSSIPTDRPLIFFLIIIMSIFISLFSYLISVKIFEKKDL</sequence>
<feature type="transmembrane region" description="Helical" evidence="1">
    <location>
        <begin position="14"/>
        <end position="32"/>
    </location>
</feature>
<name>A0A942TJJ9_9BACI</name>
<dbReference type="InterPro" id="IPR025699">
    <property type="entry name" value="ABC2_memb-like"/>
</dbReference>
<comment type="caution">
    <text evidence="2">The sequence shown here is derived from an EMBL/GenBank/DDBJ whole genome shotgun (WGS) entry which is preliminary data.</text>
</comment>
<keyword evidence="1" id="KW-0812">Transmembrane</keyword>
<accession>A0A942TJJ9</accession>
<dbReference type="PANTHER" id="PTHR41309:SF2">
    <property type="entry name" value="MEMBRANE PROTEIN"/>
    <property type="match status" value="1"/>
</dbReference>
<dbReference type="PANTHER" id="PTHR41309">
    <property type="entry name" value="MEMBRANE PROTEIN-RELATED"/>
    <property type="match status" value="1"/>
</dbReference>
<feature type="transmembrane region" description="Helical" evidence="1">
    <location>
        <begin position="148"/>
        <end position="166"/>
    </location>
</feature>
<reference evidence="2 3" key="1">
    <citation type="submission" date="2021-05" db="EMBL/GenBank/DDBJ databases">
        <title>Novel Bacillus species.</title>
        <authorList>
            <person name="Liu G."/>
        </authorList>
    </citation>
    <scope>NUCLEOTIDE SEQUENCE [LARGE SCALE GENOMIC DNA]</scope>
    <source>
        <strain evidence="3">FJAT-49780</strain>
    </source>
</reference>
<evidence type="ECO:0000256" key="1">
    <source>
        <dbReference type="SAM" id="Phobius"/>
    </source>
</evidence>